<evidence type="ECO:0000313" key="3">
    <source>
        <dbReference type="Proteomes" id="UP000589521"/>
    </source>
</evidence>
<dbReference type="AlphaFoldDB" id="A0A7Z0M7P1"/>
<proteinExistence type="predicted"/>
<comment type="caution">
    <text evidence="2">The sequence shown here is derived from an EMBL/GenBank/DDBJ whole genome shotgun (WGS) entry which is preliminary data.</text>
</comment>
<gene>
    <name evidence="2" type="ORF">HZY94_09160</name>
</gene>
<keyword evidence="1" id="KW-0732">Signal</keyword>
<evidence type="ECO:0000313" key="2">
    <source>
        <dbReference type="EMBL" id="NYS97334.1"/>
    </source>
</evidence>
<accession>A0A7Z0M7P1</accession>
<reference evidence="2 3" key="1">
    <citation type="submission" date="2020-07" db="EMBL/GenBank/DDBJ databases">
        <title>MOT database genomes.</title>
        <authorList>
            <person name="Joseph S."/>
            <person name="Aduse-Opoku J."/>
            <person name="Hashim A."/>
            <person name="Wade W."/>
            <person name="Curtis M."/>
        </authorList>
    </citation>
    <scope>NUCLEOTIDE SEQUENCE [LARGE SCALE GENOMIC DNA]</scope>
    <source>
        <strain evidence="2 3">STR</strain>
    </source>
</reference>
<organism evidence="2 3">
    <name type="scientific">Streptococcus danieliae</name>
    <dbReference type="NCBI Taxonomy" id="747656"/>
    <lineage>
        <taxon>Bacteria</taxon>
        <taxon>Bacillati</taxon>
        <taxon>Bacillota</taxon>
        <taxon>Bacilli</taxon>
        <taxon>Lactobacillales</taxon>
        <taxon>Streptococcaceae</taxon>
        <taxon>Streptococcus</taxon>
    </lineage>
</organism>
<sequence>MNKTALAIATATILTLPTSVTLAEVTEEVIPIPSTEVVDPSTPVTPEVPGEVILNKNQNLNYNRYYGIHTRSN</sequence>
<dbReference type="EMBL" id="JACBXX010000208">
    <property type="protein sequence ID" value="NYS97334.1"/>
    <property type="molecule type" value="Genomic_DNA"/>
</dbReference>
<feature type="chain" id="PRO_5038928926" evidence="1">
    <location>
        <begin position="23"/>
        <end position="73"/>
    </location>
</feature>
<evidence type="ECO:0000256" key="1">
    <source>
        <dbReference type="SAM" id="SignalP"/>
    </source>
</evidence>
<name>A0A7Z0M7P1_9STRE</name>
<protein>
    <submittedName>
        <fullName evidence="2">Uncharacterized protein</fullName>
    </submittedName>
</protein>
<feature type="signal peptide" evidence="1">
    <location>
        <begin position="1"/>
        <end position="22"/>
    </location>
</feature>
<dbReference type="Proteomes" id="UP000589521">
    <property type="component" value="Unassembled WGS sequence"/>
</dbReference>
<dbReference type="RefSeq" id="WP_179925892.1">
    <property type="nucleotide sequence ID" value="NZ_JACBXX010000208.1"/>
</dbReference>